<dbReference type="InterPro" id="IPR006311">
    <property type="entry name" value="TAT_signal"/>
</dbReference>
<accession>A0A4R0HM39</accession>
<proteinExistence type="predicted"/>
<dbReference type="InterPro" id="IPR036366">
    <property type="entry name" value="PGBDSf"/>
</dbReference>
<feature type="domain" description="Peptidoglycan binding-like" evidence="2">
    <location>
        <begin position="79"/>
        <end position="127"/>
    </location>
</feature>
<keyword evidence="4" id="KW-1185">Reference proteome</keyword>
<dbReference type="PROSITE" id="PS51318">
    <property type="entry name" value="TAT"/>
    <property type="match status" value="1"/>
</dbReference>
<dbReference type="Pfam" id="PF01471">
    <property type="entry name" value="PG_binding_1"/>
    <property type="match status" value="1"/>
</dbReference>
<sequence>MPSQSIRRRVLRRAAAPAAAVAVALGLTAALTTAPAAASGSYTGRAYVYGEGSLAGDWSDEGVVNVATHRSSNVTCLWQTILWADGYLPRSDIDGIFGDQTHAATVRWQRNHGLTADGSVGKATFAKAQQNIVLQDTSDGYQYGMYDGNSLFAVRRPINAGNWMFASPSGVFISAAYNWKTC</sequence>
<dbReference type="OrthoDB" id="5244994at2"/>
<protein>
    <submittedName>
        <fullName evidence="3">Peptidoglycan-binding protein</fullName>
    </submittedName>
</protein>
<dbReference type="RefSeq" id="WP_131335359.1">
    <property type="nucleotide sequence ID" value="NZ_SJJZ01000001.1"/>
</dbReference>
<dbReference type="Proteomes" id="UP000292346">
    <property type="component" value="Unassembled WGS sequence"/>
</dbReference>
<dbReference type="SUPFAM" id="SSF47090">
    <property type="entry name" value="PGBD-like"/>
    <property type="match status" value="1"/>
</dbReference>
<evidence type="ECO:0000313" key="4">
    <source>
        <dbReference type="Proteomes" id="UP000292346"/>
    </source>
</evidence>
<dbReference type="InterPro" id="IPR036365">
    <property type="entry name" value="PGBD-like_sf"/>
</dbReference>
<evidence type="ECO:0000259" key="2">
    <source>
        <dbReference type="Pfam" id="PF01471"/>
    </source>
</evidence>
<keyword evidence="1" id="KW-0732">Signal</keyword>
<organism evidence="3 4">
    <name type="scientific">Kribbella soli</name>
    <dbReference type="NCBI Taxonomy" id="1124743"/>
    <lineage>
        <taxon>Bacteria</taxon>
        <taxon>Bacillati</taxon>
        <taxon>Actinomycetota</taxon>
        <taxon>Actinomycetes</taxon>
        <taxon>Propionibacteriales</taxon>
        <taxon>Kribbellaceae</taxon>
        <taxon>Kribbella</taxon>
    </lineage>
</organism>
<evidence type="ECO:0000256" key="1">
    <source>
        <dbReference type="SAM" id="SignalP"/>
    </source>
</evidence>
<gene>
    <name evidence="3" type="ORF">E0H45_06650</name>
</gene>
<reference evidence="3 4" key="1">
    <citation type="submission" date="2019-02" db="EMBL/GenBank/DDBJ databases">
        <title>Kribbella capetownensis sp. nov. and Kribbella speibonae sp. nov., isolated from soil.</title>
        <authorList>
            <person name="Curtis S.M."/>
            <person name="Norton I."/>
            <person name="Everest G.J."/>
            <person name="Meyers P.R."/>
        </authorList>
    </citation>
    <scope>NUCLEOTIDE SEQUENCE [LARGE SCALE GENOMIC DNA]</scope>
    <source>
        <strain evidence="3 4">KCTC 29219</strain>
    </source>
</reference>
<dbReference type="Gene3D" id="1.10.101.10">
    <property type="entry name" value="PGBD-like superfamily/PGBD"/>
    <property type="match status" value="1"/>
</dbReference>
<dbReference type="AlphaFoldDB" id="A0A4R0HM39"/>
<feature type="signal peptide" evidence="1">
    <location>
        <begin position="1"/>
        <end position="29"/>
    </location>
</feature>
<feature type="chain" id="PRO_5038751931" evidence="1">
    <location>
        <begin position="30"/>
        <end position="182"/>
    </location>
</feature>
<dbReference type="InterPro" id="IPR002477">
    <property type="entry name" value="Peptidoglycan-bd-like"/>
</dbReference>
<comment type="caution">
    <text evidence="3">The sequence shown here is derived from an EMBL/GenBank/DDBJ whole genome shotgun (WGS) entry which is preliminary data.</text>
</comment>
<evidence type="ECO:0000313" key="3">
    <source>
        <dbReference type="EMBL" id="TCC10970.1"/>
    </source>
</evidence>
<dbReference type="EMBL" id="SJJZ01000001">
    <property type="protein sequence ID" value="TCC10970.1"/>
    <property type="molecule type" value="Genomic_DNA"/>
</dbReference>
<name>A0A4R0HM39_9ACTN</name>